<protein>
    <submittedName>
        <fullName evidence="1">Uncharacterized protein</fullName>
    </submittedName>
</protein>
<dbReference type="Proteomes" id="UP001062846">
    <property type="component" value="Chromosome 10"/>
</dbReference>
<sequence length="366" mass="41393">MLARNGWRISTPKPANRAINKVEDVIDAKTGQWDTQKMSMEIPVEVMHAILEIPLAHVGRTDQLVWHFNPNGCYSVKSGYHIALQNQSEKVPNTPETSFKLEKEVWKVLWKMKAPNKVKNFWWHVCRNILATKENLFKRRCAKDNLCPICDCEVETVDHMLFLCPWANMVWFGCNIKPFGDLRGNGSAVKWTDDMVKVLGTNKATEFMGRVAAIAWHIWKGRNDFVFKKGTVNPQRTVDSIRHMEREISSIHVISTVQMDNPLNQEETSTWRAPDVGRLKANCDVALPKSGKKGKAVAMLRNWKGKMMEGVARSVHIASSLGGELYAIRAACEMLLSLGLKEVEVESDNKQAIALSVSELVPPWSV</sequence>
<dbReference type="EMBL" id="CM046397">
    <property type="protein sequence ID" value="KAI8534415.1"/>
    <property type="molecule type" value="Genomic_DNA"/>
</dbReference>
<keyword evidence="2" id="KW-1185">Reference proteome</keyword>
<accession>A0ACC0M0E3</accession>
<evidence type="ECO:0000313" key="2">
    <source>
        <dbReference type="Proteomes" id="UP001062846"/>
    </source>
</evidence>
<comment type="caution">
    <text evidence="1">The sequence shown here is derived from an EMBL/GenBank/DDBJ whole genome shotgun (WGS) entry which is preliminary data.</text>
</comment>
<evidence type="ECO:0000313" key="1">
    <source>
        <dbReference type="EMBL" id="KAI8534415.1"/>
    </source>
</evidence>
<name>A0ACC0M0E3_RHOML</name>
<reference evidence="1" key="1">
    <citation type="submission" date="2022-02" db="EMBL/GenBank/DDBJ databases">
        <title>Plant Genome Project.</title>
        <authorList>
            <person name="Zhang R.-G."/>
        </authorList>
    </citation>
    <scope>NUCLEOTIDE SEQUENCE</scope>
    <source>
        <strain evidence="1">AT1</strain>
    </source>
</reference>
<proteinExistence type="predicted"/>
<gene>
    <name evidence="1" type="ORF">RHMOL_Rhmol10G0087700</name>
</gene>
<organism evidence="1 2">
    <name type="scientific">Rhododendron molle</name>
    <name type="common">Chinese azalea</name>
    <name type="synonym">Azalea mollis</name>
    <dbReference type="NCBI Taxonomy" id="49168"/>
    <lineage>
        <taxon>Eukaryota</taxon>
        <taxon>Viridiplantae</taxon>
        <taxon>Streptophyta</taxon>
        <taxon>Embryophyta</taxon>
        <taxon>Tracheophyta</taxon>
        <taxon>Spermatophyta</taxon>
        <taxon>Magnoliopsida</taxon>
        <taxon>eudicotyledons</taxon>
        <taxon>Gunneridae</taxon>
        <taxon>Pentapetalae</taxon>
        <taxon>asterids</taxon>
        <taxon>Ericales</taxon>
        <taxon>Ericaceae</taxon>
        <taxon>Ericoideae</taxon>
        <taxon>Rhodoreae</taxon>
        <taxon>Rhododendron</taxon>
    </lineage>
</organism>